<sequence>MSIPTDLSLMDLLLDKEDNLLSFDRDFIGDDMKFSLDQKSINNDDWTNGVDFLDSLLELENDSGLLQDTKVPEKDVLATPAESVIESSSCSDSGLSSDQQFSPMVQDVEDEDDLEEVIFEEEVYTESEIKEEVVEIEDVDDEEPPLEVLKMESVDVKHEDDQPVVTLNVSHVRPATNPPTLRVKPVPVVAPRRVIRVTPIQSANPRSILIPVNGVSGVRTIKIINAGGKSQGSLTARAKQMLNSTVITSISDDKDSSSETSEHESVYPRLQLTAEEKRLMAKEGISLPSHYPLTKHEERELKRIRRKIRNKISAQDSRKRKKEYVDGLEDRVKQCTEENLTLLKRLKVLQNQNQSLSAQLRRLQAAVVRGTAQTTQPATCLMVLVLSLALVMAPNLRSSRPATHHDLDIPDSKSSPLAGRSRTLLFTKPADQTPIENIFDQNNVGSEETDKKLMNDLEELLQFNKPQQDDHDYTQAYTVGRKRAKTYIVPDIDDTWPPPKIPRADTSNQPVAVTTTVLHNKTGSPPDERKFIVELPE</sequence>
<dbReference type="GO" id="GO:0000978">
    <property type="term" value="F:RNA polymerase II cis-regulatory region sequence-specific DNA binding"/>
    <property type="evidence" value="ECO:0007669"/>
    <property type="project" value="TreeGrafter"/>
</dbReference>
<keyword evidence="2" id="KW-0805">Transcription regulation</keyword>
<evidence type="ECO:0000256" key="3">
    <source>
        <dbReference type="ARBA" id="ARBA00023125"/>
    </source>
</evidence>
<dbReference type="SUPFAM" id="SSF57959">
    <property type="entry name" value="Leucine zipper domain"/>
    <property type="match status" value="1"/>
</dbReference>
<feature type="compositionally biased region" description="Basic and acidic residues" evidence="7">
    <location>
        <begin position="251"/>
        <end position="266"/>
    </location>
</feature>
<evidence type="ECO:0000256" key="6">
    <source>
        <dbReference type="SAM" id="Coils"/>
    </source>
</evidence>
<feature type="region of interest" description="Disordered" evidence="7">
    <location>
        <begin position="249"/>
        <end position="268"/>
    </location>
</feature>
<accession>A0A1B6F4Z1</accession>
<dbReference type="GO" id="GO:0005789">
    <property type="term" value="C:endoplasmic reticulum membrane"/>
    <property type="evidence" value="ECO:0007669"/>
    <property type="project" value="UniProtKB-SubCell"/>
</dbReference>
<dbReference type="Pfam" id="PF00170">
    <property type="entry name" value="bZIP_1"/>
    <property type="match status" value="1"/>
</dbReference>
<evidence type="ECO:0000256" key="5">
    <source>
        <dbReference type="ARBA" id="ARBA00023242"/>
    </source>
</evidence>
<dbReference type="PANTHER" id="PTHR45996">
    <property type="entry name" value="AGAP001464-PB"/>
    <property type="match status" value="1"/>
</dbReference>
<dbReference type="CDD" id="cd14689">
    <property type="entry name" value="bZIP_CREB3"/>
    <property type="match status" value="1"/>
</dbReference>
<keyword evidence="5" id="KW-0539">Nucleus</keyword>
<dbReference type="PROSITE" id="PS50217">
    <property type="entry name" value="BZIP"/>
    <property type="match status" value="1"/>
</dbReference>
<organism evidence="9">
    <name type="scientific">Cuerna arida</name>
    <dbReference type="NCBI Taxonomy" id="1464854"/>
    <lineage>
        <taxon>Eukaryota</taxon>
        <taxon>Metazoa</taxon>
        <taxon>Ecdysozoa</taxon>
        <taxon>Arthropoda</taxon>
        <taxon>Hexapoda</taxon>
        <taxon>Insecta</taxon>
        <taxon>Pterygota</taxon>
        <taxon>Neoptera</taxon>
        <taxon>Paraneoptera</taxon>
        <taxon>Hemiptera</taxon>
        <taxon>Auchenorrhyncha</taxon>
        <taxon>Membracoidea</taxon>
        <taxon>Cicadellidae</taxon>
        <taxon>Cicadellinae</taxon>
        <taxon>Proconiini</taxon>
        <taxon>Cuerna</taxon>
    </lineage>
</organism>
<comment type="subcellular location">
    <subcellularLocation>
        <location evidence="1">Endoplasmic reticulum membrane</location>
        <topology evidence="1">Single-pass type II membrane protein</topology>
    </subcellularLocation>
</comment>
<evidence type="ECO:0000313" key="9">
    <source>
        <dbReference type="EMBL" id="JAS45244.1"/>
    </source>
</evidence>
<dbReference type="InterPro" id="IPR004827">
    <property type="entry name" value="bZIP"/>
</dbReference>
<dbReference type="GO" id="GO:0005634">
    <property type="term" value="C:nucleus"/>
    <property type="evidence" value="ECO:0007669"/>
    <property type="project" value="UniProtKB-ARBA"/>
</dbReference>
<dbReference type="Gene3D" id="1.20.5.170">
    <property type="match status" value="1"/>
</dbReference>
<dbReference type="EMBL" id="GECZ01024525">
    <property type="protein sequence ID" value="JAS45244.1"/>
    <property type="molecule type" value="Transcribed_RNA"/>
</dbReference>
<feature type="coiled-coil region" evidence="6">
    <location>
        <begin position="318"/>
        <end position="366"/>
    </location>
</feature>
<dbReference type="InterPro" id="IPR051381">
    <property type="entry name" value="CREB_ATF_subfamily"/>
</dbReference>
<feature type="region of interest" description="Disordered" evidence="7">
    <location>
        <begin position="399"/>
        <end position="420"/>
    </location>
</feature>
<keyword evidence="4" id="KW-0804">Transcription</keyword>
<dbReference type="InterPro" id="IPR046347">
    <property type="entry name" value="bZIP_sf"/>
</dbReference>
<evidence type="ECO:0000256" key="1">
    <source>
        <dbReference type="ARBA" id="ARBA00004648"/>
    </source>
</evidence>
<protein>
    <recommendedName>
        <fullName evidence="8">BZIP domain-containing protein</fullName>
    </recommendedName>
</protein>
<keyword evidence="3" id="KW-0238">DNA-binding</keyword>
<evidence type="ECO:0000256" key="2">
    <source>
        <dbReference type="ARBA" id="ARBA00023015"/>
    </source>
</evidence>
<keyword evidence="6" id="KW-0175">Coiled coil</keyword>
<dbReference type="AlphaFoldDB" id="A0A1B6F4Z1"/>
<evidence type="ECO:0000259" key="8">
    <source>
        <dbReference type="PROSITE" id="PS50217"/>
    </source>
</evidence>
<proteinExistence type="predicted"/>
<feature type="domain" description="BZIP" evidence="8">
    <location>
        <begin position="300"/>
        <end position="363"/>
    </location>
</feature>
<dbReference type="GO" id="GO:0000981">
    <property type="term" value="F:DNA-binding transcription factor activity, RNA polymerase II-specific"/>
    <property type="evidence" value="ECO:0007669"/>
    <property type="project" value="TreeGrafter"/>
</dbReference>
<evidence type="ECO:0000256" key="4">
    <source>
        <dbReference type="ARBA" id="ARBA00023163"/>
    </source>
</evidence>
<feature type="region of interest" description="Disordered" evidence="7">
    <location>
        <begin position="490"/>
        <end position="509"/>
    </location>
</feature>
<dbReference type="SMART" id="SM00338">
    <property type="entry name" value="BRLZ"/>
    <property type="match status" value="1"/>
</dbReference>
<name>A0A1B6F4Z1_9HEMI</name>
<gene>
    <name evidence="9" type="ORF">g.35532</name>
</gene>
<dbReference type="PANTHER" id="PTHR45996:SF3">
    <property type="entry name" value="CREB-H TRANSCRIPTION FACTOR HOMOLOG LET-607"/>
    <property type="match status" value="1"/>
</dbReference>
<evidence type="ECO:0000256" key="7">
    <source>
        <dbReference type="SAM" id="MobiDB-lite"/>
    </source>
</evidence>
<reference evidence="9" key="1">
    <citation type="submission" date="2015-11" db="EMBL/GenBank/DDBJ databases">
        <title>De novo transcriptome assembly of four potential Pierce s Disease insect vectors from Arizona vineyards.</title>
        <authorList>
            <person name="Tassone E.E."/>
        </authorList>
    </citation>
    <scope>NUCLEOTIDE SEQUENCE</scope>
</reference>